<evidence type="ECO:0000256" key="6">
    <source>
        <dbReference type="PROSITE-ProRule" id="PRU01250"/>
    </source>
</evidence>
<feature type="binding site" evidence="6">
    <location>
        <position position="13"/>
    </location>
    <ligand>
        <name>Zn(2+)</name>
        <dbReference type="ChEBI" id="CHEBI:29105"/>
    </ligand>
</feature>
<protein>
    <submittedName>
        <fullName evidence="8">ATP-dependent Clp protease ATP-binding subunit ClpX</fullName>
    </submittedName>
</protein>
<feature type="binding site" evidence="6">
    <location>
        <position position="34"/>
    </location>
    <ligand>
        <name>Zn(2+)</name>
        <dbReference type="ChEBI" id="CHEBI:29105"/>
    </ligand>
</feature>
<dbReference type="PANTHER" id="PTHR48102:SF7">
    <property type="entry name" value="ATP-DEPENDENT CLP PROTEASE ATP-BINDING SUBUNIT CLPX-LIKE, MITOCHONDRIAL"/>
    <property type="match status" value="1"/>
</dbReference>
<keyword evidence="2" id="KW-0547">Nucleotide-binding</keyword>
<reference evidence="8 9" key="1">
    <citation type="submission" date="2023-02" db="EMBL/GenBank/DDBJ databases">
        <authorList>
            <person name="Mo P."/>
        </authorList>
    </citation>
    <scope>NUCLEOTIDE SEQUENCE [LARGE SCALE GENOMIC DNA]</scope>
    <source>
        <strain evidence="8 9">HUAS 3</strain>
    </source>
</reference>
<dbReference type="SMART" id="SM00994">
    <property type="entry name" value="zf-C4_ClpX"/>
    <property type="match status" value="1"/>
</dbReference>
<dbReference type="InterPro" id="IPR059188">
    <property type="entry name" value="Znf_CLPX-like"/>
</dbReference>
<dbReference type="GO" id="GO:0008233">
    <property type="term" value="F:peptidase activity"/>
    <property type="evidence" value="ECO:0007669"/>
    <property type="project" value="UniProtKB-KW"/>
</dbReference>
<sequence length="428" mass="45701">MGNSDPNGTDPTCSFCGKKRDKDRLVEGPGVAICDGCVDLCGEVVTDRRRQVAGFRADALPRPHDIRAFLDTYVVGQDRAKMALSVALYSHYKRVRLNTSGQRTTDVELTKSNILLLGPTGSGKTLLAQSLARNLDVPFTVADATTLTEAGYIGEDVDSILTRLVQAAGNDIRKAETGIVYIDEIDKIASSSGKAGGSRDVSGEGVQQALLKMLEGTVVTLAQNARSATAASGRGYAGREPTRIDTSNILFVVGGAFAGLEDIVAARVGRNNLGFGGAIRSRADDAEIDYFAQVMPEDLIAFGMIPEFIGRLPIITSVQKLDQATLVKVLTEPRNALSKQYRLMFELDDVELEFAPGALEAVADQAIRRGTGARGLRAILEQALITTMYDVPSLTDVTRVVVTEEVILQGAEPTLVRDPARDGAAAGR</sequence>
<dbReference type="GO" id="GO:0006508">
    <property type="term" value="P:proteolysis"/>
    <property type="evidence" value="ECO:0007669"/>
    <property type="project" value="UniProtKB-KW"/>
</dbReference>
<dbReference type="Gene3D" id="6.20.220.10">
    <property type="entry name" value="ClpX chaperone, C4-type zinc finger domain"/>
    <property type="match status" value="1"/>
</dbReference>
<keyword evidence="5 6" id="KW-0143">Chaperone</keyword>
<dbReference type="NCBIfam" id="NF003745">
    <property type="entry name" value="PRK05342.1"/>
    <property type="match status" value="1"/>
</dbReference>
<dbReference type="InterPro" id="IPR038366">
    <property type="entry name" value="Znf_CppX_C4_sf"/>
</dbReference>
<evidence type="ECO:0000256" key="1">
    <source>
        <dbReference type="ARBA" id="ARBA00022723"/>
    </source>
</evidence>
<evidence type="ECO:0000256" key="3">
    <source>
        <dbReference type="ARBA" id="ARBA00022833"/>
    </source>
</evidence>
<evidence type="ECO:0000256" key="4">
    <source>
        <dbReference type="ARBA" id="ARBA00022840"/>
    </source>
</evidence>
<dbReference type="Pfam" id="PF07724">
    <property type="entry name" value="AAA_2"/>
    <property type="match status" value="1"/>
</dbReference>
<keyword evidence="4 8" id="KW-0067">ATP-binding</keyword>
<evidence type="ECO:0000256" key="2">
    <source>
        <dbReference type="ARBA" id="ARBA00022741"/>
    </source>
</evidence>
<dbReference type="InterPro" id="IPR019489">
    <property type="entry name" value="Clp_ATPase_C"/>
</dbReference>
<evidence type="ECO:0000259" key="7">
    <source>
        <dbReference type="PROSITE" id="PS51902"/>
    </source>
</evidence>
<dbReference type="SUPFAM" id="SSF52540">
    <property type="entry name" value="P-loop containing nucleoside triphosphate hydrolases"/>
    <property type="match status" value="1"/>
</dbReference>
<name>A0ABY7ZTX6_9ACTN</name>
<evidence type="ECO:0000313" key="8">
    <source>
        <dbReference type="EMBL" id="WDZ85856.1"/>
    </source>
</evidence>
<evidence type="ECO:0000256" key="5">
    <source>
        <dbReference type="ARBA" id="ARBA00023186"/>
    </source>
</evidence>
<dbReference type="Gene3D" id="3.40.50.300">
    <property type="entry name" value="P-loop containing nucleotide triphosphate hydrolases"/>
    <property type="match status" value="1"/>
</dbReference>
<gene>
    <name evidence="8" type="primary">clpX</name>
    <name evidence="8" type="ORF">PVK37_05320</name>
</gene>
<dbReference type="InterPro" id="IPR003959">
    <property type="entry name" value="ATPase_AAA_core"/>
</dbReference>
<dbReference type="InterPro" id="IPR050052">
    <property type="entry name" value="ATP-dep_Clp_protease_ClpX"/>
</dbReference>
<accession>A0ABY7ZTX6</accession>
<comment type="similarity">
    <text evidence="6">Belongs to the ClpX chaperone family.</text>
</comment>
<keyword evidence="9" id="KW-1185">Reference proteome</keyword>
<organism evidence="8 9">
    <name type="scientific">Micromonospora cathayae</name>
    <dbReference type="NCBI Taxonomy" id="3028804"/>
    <lineage>
        <taxon>Bacteria</taxon>
        <taxon>Bacillati</taxon>
        <taxon>Actinomycetota</taxon>
        <taxon>Actinomycetes</taxon>
        <taxon>Micromonosporales</taxon>
        <taxon>Micromonosporaceae</taxon>
        <taxon>Micromonospora</taxon>
    </lineage>
</organism>
<evidence type="ECO:0000313" key="9">
    <source>
        <dbReference type="Proteomes" id="UP001219605"/>
    </source>
</evidence>
<feature type="binding site" evidence="6">
    <location>
        <position position="16"/>
    </location>
    <ligand>
        <name>Zn(2+)</name>
        <dbReference type="ChEBI" id="CHEBI:29105"/>
    </ligand>
</feature>
<dbReference type="SUPFAM" id="SSF57716">
    <property type="entry name" value="Glucocorticoid receptor-like (DNA-binding domain)"/>
    <property type="match status" value="1"/>
</dbReference>
<dbReference type="InterPro" id="IPR004487">
    <property type="entry name" value="Clp_protease_ATP-bd_su_ClpX"/>
</dbReference>
<feature type="binding site" evidence="6">
    <location>
        <position position="37"/>
    </location>
    <ligand>
        <name>Zn(2+)</name>
        <dbReference type="ChEBI" id="CHEBI:29105"/>
    </ligand>
</feature>
<dbReference type="RefSeq" id="WP_275032617.1">
    <property type="nucleotide sequence ID" value="NZ_CP118615.1"/>
</dbReference>
<dbReference type="Proteomes" id="UP001219605">
    <property type="component" value="Chromosome"/>
</dbReference>
<feature type="domain" description="ClpX-type ZB" evidence="7">
    <location>
        <begin position="1"/>
        <end position="53"/>
    </location>
</feature>
<dbReference type="EMBL" id="CP118615">
    <property type="protein sequence ID" value="WDZ85856.1"/>
    <property type="molecule type" value="Genomic_DNA"/>
</dbReference>
<dbReference type="PROSITE" id="PS51902">
    <property type="entry name" value="CLPX_ZB"/>
    <property type="match status" value="1"/>
</dbReference>
<dbReference type="InterPro" id="IPR010603">
    <property type="entry name" value="Znf_CppX_C4"/>
</dbReference>
<dbReference type="Pfam" id="PF06689">
    <property type="entry name" value="zf-C4_ClpX"/>
    <property type="match status" value="1"/>
</dbReference>
<dbReference type="GO" id="GO:0005524">
    <property type="term" value="F:ATP binding"/>
    <property type="evidence" value="ECO:0007669"/>
    <property type="project" value="UniProtKB-KW"/>
</dbReference>
<keyword evidence="3 6" id="KW-0862">Zinc</keyword>
<dbReference type="NCBIfam" id="TIGR00382">
    <property type="entry name" value="clpX"/>
    <property type="match status" value="1"/>
</dbReference>
<keyword evidence="8" id="KW-0645">Protease</keyword>
<keyword evidence="8" id="KW-0378">Hydrolase</keyword>
<dbReference type="PANTHER" id="PTHR48102">
    <property type="entry name" value="ATP-DEPENDENT CLP PROTEASE ATP-BINDING SUBUNIT CLPX-LIKE, MITOCHONDRIAL-RELATED"/>
    <property type="match status" value="1"/>
</dbReference>
<dbReference type="InterPro" id="IPR027417">
    <property type="entry name" value="P-loop_NTPase"/>
</dbReference>
<keyword evidence="1 6" id="KW-0479">Metal-binding</keyword>
<proteinExistence type="inferred from homology"/>
<dbReference type="SMART" id="SM01086">
    <property type="entry name" value="ClpB_D2-small"/>
    <property type="match status" value="1"/>
</dbReference>
<dbReference type="SMART" id="SM00382">
    <property type="entry name" value="AAA"/>
    <property type="match status" value="1"/>
</dbReference>
<dbReference type="InterPro" id="IPR003593">
    <property type="entry name" value="AAA+_ATPase"/>
</dbReference>
<dbReference type="CDD" id="cd19497">
    <property type="entry name" value="RecA-like_ClpX"/>
    <property type="match status" value="1"/>
</dbReference>
<dbReference type="Pfam" id="PF10431">
    <property type="entry name" value="ClpB_D2-small"/>
    <property type="match status" value="1"/>
</dbReference>
<dbReference type="Gene3D" id="1.10.8.60">
    <property type="match status" value="1"/>
</dbReference>